<dbReference type="InterPro" id="IPR000917">
    <property type="entry name" value="Sulfatase_N"/>
</dbReference>
<evidence type="ECO:0000256" key="4">
    <source>
        <dbReference type="ARBA" id="ARBA00022729"/>
    </source>
</evidence>
<name>A0ABY3YID9_9FLAO</name>
<evidence type="ECO:0000256" key="1">
    <source>
        <dbReference type="ARBA" id="ARBA00001913"/>
    </source>
</evidence>
<evidence type="ECO:0000313" key="9">
    <source>
        <dbReference type="Proteomes" id="UP000829476"/>
    </source>
</evidence>
<keyword evidence="6" id="KW-0106">Calcium</keyword>
<dbReference type="Proteomes" id="UP000829476">
    <property type="component" value="Chromosome"/>
</dbReference>
<gene>
    <name evidence="8" type="ORF">MQE36_10280</name>
</gene>
<keyword evidence="9" id="KW-1185">Reference proteome</keyword>
<dbReference type="InterPro" id="IPR035874">
    <property type="entry name" value="IDS"/>
</dbReference>
<dbReference type="RefSeq" id="WP_242935891.1">
    <property type="nucleotide sequence ID" value="NZ_CP094326.1"/>
</dbReference>
<dbReference type="PANTHER" id="PTHR45953:SF1">
    <property type="entry name" value="IDURONATE 2-SULFATASE"/>
    <property type="match status" value="1"/>
</dbReference>
<keyword evidence="3" id="KW-0479">Metal-binding</keyword>
<dbReference type="InterPro" id="IPR017850">
    <property type="entry name" value="Alkaline_phosphatase_core_sf"/>
</dbReference>
<evidence type="ECO:0000256" key="2">
    <source>
        <dbReference type="ARBA" id="ARBA00008779"/>
    </source>
</evidence>
<evidence type="ECO:0000256" key="3">
    <source>
        <dbReference type="ARBA" id="ARBA00022723"/>
    </source>
</evidence>
<proteinExistence type="inferred from homology"/>
<dbReference type="SUPFAM" id="SSF53649">
    <property type="entry name" value="Alkaline phosphatase-like"/>
    <property type="match status" value="1"/>
</dbReference>
<evidence type="ECO:0000256" key="6">
    <source>
        <dbReference type="ARBA" id="ARBA00022837"/>
    </source>
</evidence>
<reference evidence="8 9" key="1">
    <citation type="journal article" date="2018" name="Int. J. Syst. Evol. Microbiol.">
        <title>Zhouia spongiae sp. nov., isolated from a marine sponge.</title>
        <authorList>
            <person name="Zhuang L."/>
            <person name="Lin B."/>
            <person name="Qin F."/>
            <person name="Luo L."/>
        </authorList>
    </citation>
    <scope>NUCLEOTIDE SEQUENCE [LARGE SCALE GENOMIC DNA]</scope>
    <source>
        <strain evidence="8 9">HN-Y44</strain>
    </source>
</reference>
<feature type="domain" description="Sulfatase N-terminal" evidence="7">
    <location>
        <begin position="6"/>
        <end position="377"/>
    </location>
</feature>
<dbReference type="EMBL" id="CP094326">
    <property type="protein sequence ID" value="UNY97478.1"/>
    <property type="molecule type" value="Genomic_DNA"/>
</dbReference>
<dbReference type="Pfam" id="PF00884">
    <property type="entry name" value="Sulfatase"/>
    <property type="match status" value="1"/>
</dbReference>
<dbReference type="CDD" id="cd16030">
    <property type="entry name" value="iduronate-2-sulfatase"/>
    <property type="match status" value="1"/>
</dbReference>
<dbReference type="PANTHER" id="PTHR45953">
    <property type="entry name" value="IDURONATE 2-SULFATASE"/>
    <property type="match status" value="1"/>
</dbReference>
<comment type="similarity">
    <text evidence="2">Belongs to the sulfatase family.</text>
</comment>
<evidence type="ECO:0000313" key="8">
    <source>
        <dbReference type="EMBL" id="UNY97478.1"/>
    </source>
</evidence>
<evidence type="ECO:0000259" key="7">
    <source>
        <dbReference type="Pfam" id="PF00884"/>
    </source>
</evidence>
<sequence length="477" mass="54212">MPLNKPNILFIAVDDLRPELGCYGNPLIRSPHIDALAKEGTLFKNHYTTVPTCGASRYALLSGKLPYSPEDISNHVFVKKNTYQPEKETPETFIHHLKRNGYHTVGIGKISHHPDGLVYNQAKGTDSISPELPYSWDEMIFNPGKWGNGQKAFFGYADGSNRNDLKKEVEPYEQADVSDEGYVDGLSANLASQKLKELRQNKKPFFLAVGFFKPHLPFNAPKKYWDLYDEDKIPLSNGSELPRGVHLSSLNNNGEFNQYKLGKEKPTLLKPASEQYARKLKHAYYASVSYVDAQVGKVLKTLKEEGLADNTIVILWGDHGWQLGDHRMWGKHTCFEKALHSPLIIRTPSNLSTKNATINRNVVSTVDIYPTIMDLTGLEMPYKTKGKSLKELLSVNHDGNRKDIAYSYFNKGISLRTEWYRLTRYQRQEKPAIELFDYKKDPYEMFNVAGEQKTLVDSLMPLLEDGNTGLYDVKIKN</sequence>
<accession>A0ABY3YID9</accession>
<keyword evidence="4" id="KW-0732">Signal</keyword>
<keyword evidence="5" id="KW-0378">Hydrolase</keyword>
<protein>
    <submittedName>
        <fullName evidence="8">Sulfatase</fullName>
    </submittedName>
</protein>
<comment type="cofactor">
    <cofactor evidence="1">
        <name>Ca(2+)</name>
        <dbReference type="ChEBI" id="CHEBI:29108"/>
    </cofactor>
</comment>
<organism evidence="8 9">
    <name type="scientific">Zhouia spongiae</name>
    <dbReference type="NCBI Taxonomy" id="2202721"/>
    <lineage>
        <taxon>Bacteria</taxon>
        <taxon>Pseudomonadati</taxon>
        <taxon>Bacteroidota</taxon>
        <taxon>Flavobacteriia</taxon>
        <taxon>Flavobacteriales</taxon>
        <taxon>Flavobacteriaceae</taxon>
        <taxon>Zhouia</taxon>
    </lineage>
</organism>
<evidence type="ECO:0000256" key="5">
    <source>
        <dbReference type="ARBA" id="ARBA00022801"/>
    </source>
</evidence>
<dbReference type="Gene3D" id="3.40.720.10">
    <property type="entry name" value="Alkaline Phosphatase, subunit A"/>
    <property type="match status" value="1"/>
</dbReference>